<dbReference type="InterPro" id="IPR011014">
    <property type="entry name" value="MscS_channel_TM-2"/>
</dbReference>
<dbReference type="SUPFAM" id="SSF50182">
    <property type="entry name" value="Sm-like ribonucleoproteins"/>
    <property type="match status" value="1"/>
</dbReference>
<keyword evidence="6 7" id="KW-0472">Membrane</keyword>
<dbReference type="InterPro" id="IPR010920">
    <property type="entry name" value="LSM_dom_sf"/>
</dbReference>
<comment type="caution">
    <text evidence="10">The sequence shown here is derived from an EMBL/GenBank/DDBJ whole genome shotgun (WGS) entry which is preliminary data.</text>
</comment>
<dbReference type="Pfam" id="PF21082">
    <property type="entry name" value="MS_channel_3rd"/>
    <property type="match status" value="1"/>
</dbReference>
<evidence type="ECO:0000259" key="9">
    <source>
        <dbReference type="Pfam" id="PF21082"/>
    </source>
</evidence>
<dbReference type="InterPro" id="IPR023408">
    <property type="entry name" value="MscS_beta-dom_sf"/>
</dbReference>
<name>A0A2G5K254_9RHOB</name>
<dbReference type="EMBL" id="MDGM01000014">
    <property type="protein sequence ID" value="PIB23093.1"/>
    <property type="molecule type" value="Genomic_DNA"/>
</dbReference>
<keyword evidence="4 7" id="KW-0812">Transmembrane</keyword>
<comment type="similarity">
    <text evidence="2">Belongs to the MscS (TC 1.A.23) family.</text>
</comment>
<dbReference type="GO" id="GO:0005886">
    <property type="term" value="C:plasma membrane"/>
    <property type="evidence" value="ECO:0007669"/>
    <property type="project" value="UniProtKB-SubCell"/>
</dbReference>
<feature type="transmembrane region" description="Helical" evidence="7">
    <location>
        <begin position="138"/>
        <end position="158"/>
    </location>
</feature>
<dbReference type="OrthoDB" id="9799209at2"/>
<evidence type="ECO:0000256" key="1">
    <source>
        <dbReference type="ARBA" id="ARBA00004651"/>
    </source>
</evidence>
<dbReference type="GO" id="GO:0008381">
    <property type="term" value="F:mechanosensitive monoatomic ion channel activity"/>
    <property type="evidence" value="ECO:0007669"/>
    <property type="project" value="UniProtKB-ARBA"/>
</dbReference>
<dbReference type="PANTHER" id="PTHR30347:SF1">
    <property type="entry name" value="MECHANOSENSITIVE CHANNEL MSCK"/>
    <property type="match status" value="1"/>
</dbReference>
<dbReference type="Proteomes" id="UP000231516">
    <property type="component" value="Unassembled WGS sequence"/>
</dbReference>
<keyword evidence="5 7" id="KW-1133">Transmembrane helix</keyword>
<dbReference type="InterPro" id="IPR052702">
    <property type="entry name" value="MscS-like_channel"/>
</dbReference>
<gene>
    <name evidence="10" type="ORF">BFP76_08690</name>
</gene>
<dbReference type="AlphaFoldDB" id="A0A2G5K254"/>
<dbReference type="Gene3D" id="2.30.30.60">
    <property type="match status" value="1"/>
</dbReference>
<comment type="subcellular location">
    <subcellularLocation>
        <location evidence="1">Cell membrane</location>
        <topology evidence="1">Multi-pass membrane protein</topology>
    </subcellularLocation>
</comment>
<evidence type="ECO:0000256" key="5">
    <source>
        <dbReference type="ARBA" id="ARBA00022989"/>
    </source>
</evidence>
<evidence type="ECO:0000313" key="11">
    <source>
        <dbReference type="Proteomes" id="UP000231516"/>
    </source>
</evidence>
<dbReference type="RefSeq" id="WP_099594375.1">
    <property type="nucleotide sequence ID" value="NZ_MDGM01000014.1"/>
</dbReference>
<feature type="domain" description="Mechanosensitive ion channel MscS C-terminal" evidence="9">
    <location>
        <begin position="335"/>
        <end position="418"/>
    </location>
</feature>
<proteinExistence type="inferred from homology"/>
<feature type="transmembrane region" description="Helical" evidence="7">
    <location>
        <begin position="239"/>
        <end position="256"/>
    </location>
</feature>
<dbReference type="SUPFAM" id="SSF82861">
    <property type="entry name" value="Mechanosensitive channel protein MscS (YggB), transmembrane region"/>
    <property type="match status" value="1"/>
</dbReference>
<keyword evidence="11" id="KW-1185">Reference proteome</keyword>
<dbReference type="InterPro" id="IPR049278">
    <property type="entry name" value="MS_channel_C"/>
</dbReference>
<dbReference type="Gene3D" id="1.10.287.1260">
    <property type="match status" value="1"/>
</dbReference>
<evidence type="ECO:0000259" key="8">
    <source>
        <dbReference type="Pfam" id="PF00924"/>
    </source>
</evidence>
<sequence>MDIQAKALEYWNIGHDLALNWITSPAAWSQFAVLVLAYLLAVLINRKLGKTLRALLTPSDETRPIFASAMNMALLFLPLLLPLLAYGFTAIGEQATRAAFGSGDVIAFGKRIFIFLAVKRLINSVIYSPFLKLLGKYIFIPLAAIYALGLLPTLMSFLGDTNVAIGNINFSLLAILRGVIAGSILFWLGRWSNDQSAQYIRAQDDMRVPTRELATKAVELSIFGACFLLLMSIMGINLSALAVFGGAIGVGLGFGLQKIASNFISGIILLLEGQATVGDFVELDGGESGTIVKMLSRATILETYDGKWIVVPNEDFITTRITNWSDAGSGNRYEADFSVSYDTDINKVPAIVEAAVATHPDVLDSPEKPDCELRGFGDSGIDFCVEFWVEGIDDGKNKYTSDVLFLIWNALKDNGIEIPYPHRVVEIKGSLPKT</sequence>
<evidence type="ECO:0000256" key="7">
    <source>
        <dbReference type="SAM" id="Phobius"/>
    </source>
</evidence>
<evidence type="ECO:0000256" key="2">
    <source>
        <dbReference type="ARBA" id="ARBA00008017"/>
    </source>
</evidence>
<evidence type="ECO:0000256" key="4">
    <source>
        <dbReference type="ARBA" id="ARBA00022692"/>
    </source>
</evidence>
<feature type="transmembrane region" description="Helical" evidence="7">
    <location>
        <begin position="26"/>
        <end position="44"/>
    </location>
</feature>
<dbReference type="Gene3D" id="3.30.70.100">
    <property type="match status" value="1"/>
</dbReference>
<dbReference type="SUPFAM" id="SSF82689">
    <property type="entry name" value="Mechanosensitive channel protein MscS (YggB), C-terminal domain"/>
    <property type="match status" value="1"/>
</dbReference>
<feature type="transmembrane region" description="Helical" evidence="7">
    <location>
        <begin position="170"/>
        <end position="192"/>
    </location>
</feature>
<keyword evidence="3" id="KW-1003">Cell membrane</keyword>
<protein>
    <submittedName>
        <fullName evidence="10">Mechanosensitive ion channel protein MscS</fullName>
    </submittedName>
</protein>
<dbReference type="PANTHER" id="PTHR30347">
    <property type="entry name" value="POTASSIUM CHANNEL RELATED"/>
    <property type="match status" value="1"/>
</dbReference>
<organism evidence="10 11">
    <name type="scientific">Paramylibacter kogurei</name>
    <dbReference type="NCBI Taxonomy" id="1889778"/>
    <lineage>
        <taxon>Bacteria</taxon>
        <taxon>Pseudomonadati</taxon>
        <taxon>Pseudomonadota</taxon>
        <taxon>Alphaproteobacteria</taxon>
        <taxon>Rhodobacterales</taxon>
        <taxon>Paracoccaceae</taxon>
        <taxon>Paramylibacter</taxon>
    </lineage>
</organism>
<feature type="transmembrane region" description="Helical" evidence="7">
    <location>
        <begin position="65"/>
        <end position="86"/>
    </location>
</feature>
<dbReference type="InterPro" id="IPR011066">
    <property type="entry name" value="MscS_channel_C_sf"/>
</dbReference>
<evidence type="ECO:0000313" key="10">
    <source>
        <dbReference type="EMBL" id="PIB23093.1"/>
    </source>
</evidence>
<dbReference type="Pfam" id="PF00924">
    <property type="entry name" value="MS_channel_2nd"/>
    <property type="match status" value="1"/>
</dbReference>
<reference evidence="10 11" key="1">
    <citation type="submission" date="2016-08" db="EMBL/GenBank/DDBJ databases">
        <title>Draft genome of Amylibacter sp. strain 4G11.</title>
        <authorList>
            <person name="Wong S.-K."/>
            <person name="Hamasaki K."/>
            <person name="Yoshizawa S."/>
        </authorList>
    </citation>
    <scope>NUCLEOTIDE SEQUENCE [LARGE SCALE GENOMIC DNA]</scope>
    <source>
        <strain evidence="10 11">4G11</strain>
    </source>
</reference>
<dbReference type="InterPro" id="IPR006685">
    <property type="entry name" value="MscS_channel_2nd"/>
</dbReference>
<evidence type="ECO:0000256" key="6">
    <source>
        <dbReference type="ARBA" id="ARBA00023136"/>
    </source>
</evidence>
<feature type="domain" description="Mechanosensitive ion channel MscS" evidence="8">
    <location>
        <begin position="259"/>
        <end position="325"/>
    </location>
</feature>
<evidence type="ECO:0000256" key="3">
    <source>
        <dbReference type="ARBA" id="ARBA00022475"/>
    </source>
</evidence>
<accession>A0A2G5K254</accession>